<dbReference type="SUPFAM" id="SSF82861">
    <property type="entry name" value="Mechanosensitive channel protein MscS (YggB), transmembrane region"/>
    <property type="match status" value="1"/>
</dbReference>
<dbReference type="GO" id="GO:0008381">
    <property type="term" value="F:mechanosensitive monoatomic ion channel activity"/>
    <property type="evidence" value="ECO:0007669"/>
    <property type="project" value="InterPro"/>
</dbReference>
<dbReference type="InterPro" id="IPR049278">
    <property type="entry name" value="MS_channel_C"/>
</dbReference>
<dbReference type="OrthoDB" id="9809206at2"/>
<evidence type="ECO:0000256" key="4">
    <source>
        <dbReference type="ARBA" id="ARBA00022692"/>
    </source>
</evidence>
<dbReference type="SUPFAM" id="SSF50182">
    <property type="entry name" value="Sm-like ribonucleoproteins"/>
    <property type="match status" value="1"/>
</dbReference>
<comment type="subcellular location">
    <subcellularLocation>
        <location evidence="1">Cell membrane</location>
        <topology evidence="1">Multi-pass membrane protein</topology>
    </subcellularLocation>
</comment>
<dbReference type="KEGG" id="ruv:EC9_18890"/>
<sequence>MQNEEPANAGEAAANGVSENLDVLKEEATNAFSNAMQGDFSGLIEMSMVYLPKAVLVVLGVIVAYFVAKFVSRIAGTPVRRRVDETLGRFVSKVVFYSIMICVLLGVAGSVGINVTSFAAVLGAAGFAVGLAFQGTLGNFASGILLLVFRPFKVGDVISAAGIVAKVNEIDLFTTTFDTPDNRRIIVPNSQIAGGTIENISFHKERRVDVAVGTEYSASLDLTRETLSKAAESLNDKMLTGEGRGYQIVLGDLGDSAVAWTVRFWTRAEDYWGVKESLTRAVKNGLDEAGIGIPFPQLDVNLTGGSADTEGTGDGKIKPRLRQ</sequence>
<feature type="transmembrane region" description="Helical" evidence="8">
    <location>
        <begin position="91"/>
        <end position="113"/>
    </location>
</feature>
<evidence type="ECO:0000313" key="12">
    <source>
        <dbReference type="EMBL" id="QDS87710.1"/>
    </source>
</evidence>
<dbReference type="InterPro" id="IPR011014">
    <property type="entry name" value="MscS_channel_TM-2"/>
</dbReference>
<dbReference type="PANTHER" id="PTHR30221:SF1">
    <property type="entry name" value="SMALL-CONDUCTANCE MECHANOSENSITIVE CHANNEL"/>
    <property type="match status" value="1"/>
</dbReference>
<dbReference type="InterPro" id="IPR006685">
    <property type="entry name" value="MscS_channel_2nd"/>
</dbReference>
<reference evidence="12 13" key="1">
    <citation type="submission" date="2019-02" db="EMBL/GenBank/DDBJ databases">
        <title>Deep-cultivation of Planctomycetes and their phenomic and genomic characterization uncovers novel biology.</title>
        <authorList>
            <person name="Wiegand S."/>
            <person name="Jogler M."/>
            <person name="Boedeker C."/>
            <person name="Pinto D."/>
            <person name="Vollmers J."/>
            <person name="Rivas-Marin E."/>
            <person name="Kohn T."/>
            <person name="Peeters S.H."/>
            <person name="Heuer A."/>
            <person name="Rast P."/>
            <person name="Oberbeckmann S."/>
            <person name="Bunk B."/>
            <person name="Jeske O."/>
            <person name="Meyerdierks A."/>
            <person name="Storesund J.E."/>
            <person name="Kallscheuer N."/>
            <person name="Luecker S."/>
            <person name="Lage O.M."/>
            <person name="Pohl T."/>
            <person name="Merkel B.J."/>
            <person name="Hornburger P."/>
            <person name="Mueller R.-W."/>
            <person name="Bruemmer F."/>
            <person name="Labrenz M."/>
            <person name="Spormann A.M."/>
            <person name="Op den Camp H."/>
            <person name="Overmann J."/>
            <person name="Amann R."/>
            <person name="Jetten M.S.M."/>
            <person name="Mascher T."/>
            <person name="Medema M.H."/>
            <person name="Devos D.P."/>
            <person name="Kaster A.-K."/>
            <person name="Ovreas L."/>
            <person name="Rohde M."/>
            <person name="Galperin M.Y."/>
            <person name="Jogler C."/>
        </authorList>
    </citation>
    <scope>NUCLEOTIDE SEQUENCE [LARGE SCALE GENOMIC DNA]</scope>
    <source>
        <strain evidence="12 13">EC9</strain>
    </source>
</reference>
<proteinExistence type="inferred from homology"/>
<dbReference type="RefSeq" id="WP_145344254.1">
    <property type="nucleotide sequence ID" value="NZ_CP036261.1"/>
</dbReference>
<dbReference type="InterPro" id="IPR049142">
    <property type="entry name" value="MS_channel_1st"/>
</dbReference>
<keyword evidence="13" id="KW-1185">Reference proteome</keyword>
<accession>A0A517LYK9</accession>
<evidence type="ECO:0000256" key="5">
    <source>
        <dbReference type="ARBA" id="ARBA00022989"/>
    </source>
</evidence>
<dbReference type="InterPro" id="IPR045275">
    <property type="entry name" value="MscS_archaea/bacteria_type"/>
</dbReference>
<evidence type="ECO:0000313" key="13">
    <source>
        <dbReference type="Proteomes" id="UP000319557"/>
    </source>
</evidence>
<name>A0A517LYK9_9BACT</name>
<dbReference type="PANTHER" id="PTHR30221">
    <property type="entry name" value="SMALL-CONDUCTANCE MECHANOSENSITIVE CHANNEL"/>
    <property type="match status" value="1"/>
</dbReference>
<feature type="region of interest" description="Disordered" evidence="7">
    <location>
        <begin position="303"/>
        <end position="323"/>
    </location>
</feature>
<dbReference type="Gene3D" id="3.30.70.100">
    <property type="match status" value="1"/>
</dbReference>
<keyword evidence="5 8" id="KW-1133">Transmembrane helix</keyword>
<evidence type="ECO:0000259" key="9">
    <source>
        <dbReference type="Pfam" id="PF00924"/>
    </source>
</evidence>
<keyword evidence="6 8" id="KW-0472">Membrane</keyword>
<dbReference type="EMBL" id="CP036261">
    <property type="protein sequence ID" value="QDS87710.1"/>
    <property type="molecule type" value="Genomic_DNA"/>
</dbReference>
<feature type="transmembrane region" description="Helical" evidence="8">
    <location>
        <begin position="50"/>
        <end position="71"/>
    </location>
</feature>
<dbReference type="Pfam" id="PF21088">
    <property type="entry name" value="MS_channel_1st"/>
    <property type="match status" value="1"/>
</dbReference>
<dbReference type="SUPFAM" id="SSF82689">
    <property type="entry name" value="Mechanosensitive channel protein MscS (YggB), C-terminal domain"/>
    <property type="match status" value="1"/>
</dbReference>
<evidence type="ECO:0000259" key="10">
    <source>
        <dbReference type="Pfam" id="PF21082"/>
    </source>
</evidence>
<keyword evidence="3" id="KW-1003">Cell membrane</keyword>
<evidence type="ECO:0000256" key="8">
    <source>
        <dbReference type="SAM" id="Phobius"/>
    </source>
</evidence>
<dbReference type="Gene3D" id="2.30.30.60">
    <property type="match status" value="1"/>
</dbReference>
<gene>
    <name evidence="12" type="primary">mscS_1</name>
    <name evidence="12" type="ORF">EC9_18890</name>
</gene>
<dbReference type="Gene3D" id="1.10.287.1260">
    <property type="match status" value="1"/>
</dbReference>
<dbReference type="Proteomes" id="UP000319557">
    <property type="component" value="Chromosome"/>
</dbReference>
<dbReference type="GO" id="GO:0005886">
    <property type="term" value="C:plasma membrane"/>
    <property type="evidence" value="ECO:0007669"/>
    <property type="project" value="UniProtKB-SubCell"/>
</dbReference>
<protein>
    <submittedName>
        <fullName evidence="12">Small-conductance mechanosensitive channel</fullName>
    </submittedName>
</protein>
<evidence type="ECO:0000256" key="1">
    <source>
        <dbReference type="ARBA" id="ARBA00004651"/>
    </source>
</evidence>
<evidence type="ECO:0000256" key="3">
    <source>
        <dbReference type="ARBA" id="ARBA00022475"/>
    </source>
</evidence>
<evidence type="ECO:0000259" key="11">
    <source>
        <dbReference type="Pfam" id="PF21088"/>
    </source>
</evidence>
<feature type="transmembrane region" description="Helical" evidence="8">
    <location>
        <begin position="119"/>
        <end position="149"/>
    </location>
</feature>
<dbReference type="InterPro" id="IPR011066">
    <property type="entry name" value="MscS_channel_C_sf"/>
</dbReference>
<comment type="similarity">
    <text evidence="2">Belongs to the MscS (TC 1.A.23) family.</text>
</comment>
<dbReference type="InterPro" id="IPR023408">
    <property type="entry name" value="MscS_beta-dom_sf"/>
</dbReference>
<feature type="domain" description="Mechanosensitive ion channel transmembrane helices 2/3" evidence="11">
    <location>
        <begin position="93"/>
        <end position="134"/>
    </location>
</feature>
<organism evidence="12 13">
    <name type="scientific">Rosistilla ulvae</name>
    <dbReference type="NCBI Taxonomy" id="1930277"/>
    <lineage>
        <taxon>Bacteria</taxon>
        <taxon>Pseudomonadati</taxon>
        <taxon>Planctomycetota</taxon>
        <taxon>Planctomycetia</taxon>
        <taxon>Pirellulales</taxon>
        <taxon>Pirellulaceae</taxon>
        <taxon>Rosistilla</taxon>
    </lineage>
</organism>
<evidence type="ECO:0000256" key="6">
    <source>
        <dbReference type="ARBA" id="ARBA00023136"/>
    </source>
</evidence>
<evidence type="ECO:0000256" key="7">
    <source>
        <dbReference type="SAM" id="MobiDB-lite"/>
    </source>
</evidence>
<feature type="domain" description="Mechanosensitive ion channel MscS" evidence="9">
    <location>
        <begin position="136"/>
        <end position="201"/>
    </location>
</feature>
<evidence type="ECO:0000256" key="2">
    <source>
        <dbReference type="ARBA" id="ARBA00008017"/>
    </source>
</evidence>
<dbReference type="InterPro" id="IPR010920">
    <property type="entry name" value="LSM_dom_sf"/>
</dbReference>
<dbReference type="Pfam" id="PF21082">
    <property type="entry name" value="MS_channel_3rd"/>
    <property type="match status" value="1"/>
</dbReference>
<feature type="domain" description="Mechanosensitive ion channel MscS C-terminal" evidence="10">
    <location>
        <begin position="208"/>
        <end position="293"/>
    </location>
</feature>
<dbReference type="Pfam" id="PF00924">
    <property type="entry name" value="MS_channel_2nd"/>
    <property type="match status" value="1"/>
</dbReference>
<dbReference type="AlphaFoldDB" id="A0A517LYK9"/>
<keyword evidence="4 8" id="KW-0812">Transmembrane</keyword>